<protein>
    <submittedName>
        <fullName evidence="2">Uncharacterized protein</fullName>
    </submittedName>
</protein>
<comment type="caution">
    <text evidence="2">The sequence shown here is derived from an EMBL/GenBank/DDBJ whole genome shotgun (WGS) entry which is preliminary data.</text>
</comment>
<keyword evidence="3" id="KW-1185">Reference proteome</keyword>
<organism evidence="2 3">
    <name type="scientific">Heterodera trifolii</name>
    <dbReference type="NCBI Taxonomy" id="157864"/>
    <lineage>
        <taxon>Eukaryota</taxon>
        <taxon>Metazoa</taxon>
        <taxon>Ecdysozoa</taxon>
        <taxon>Nematoda</taxon>
        <taxon>Chromadorea</taxon>
        <taxon>Rhabditida</taxon>
        <taxon>Tylenchina</taxon>
        <taxon>Tylenchomorpha</taxon>
        <taxon>Tylenchoidea</taxon>
        <taxon>Heteroderidae</taxon>
        <taxon>Heteroderinae</taxon>
        <taxon>Heterodera</taxon>
    </lineage>
</organism>
<name>A0ABD2HZJ5_9BILA</name>
<dbReference type="AlphaFoldDB" id="A0ABD2HZJ5"/>
<reference evidence="2 3" key="1">
    <citation type="submission" date="2024-10" db="EMBL/GenBank/DDBJ databases">
        <authorList>
            <person name="Kim D."/>
        </authorList>
    </citation>
    <scope>NUCLEOTIDE SEQUENCE [LARGE SCALE GENOMIC DNA]</scope>
    <source>
        <strain evidence="2">BH-2024</strain>
    </source>
</reference>
<evidence type="ECO:0000256" key="1">
    <source>
        <dbReference type="SAM" id="MobiDB-lite"/>
    </source>
</evidence>
<dbReference type="EMBL" id="JBICBT010001371">
    <property type="protein sequence ID" value="KAL3070967.1"/>
    <property type="molecule type" value="Genomic_DNA"/>
</dbReference>
<evidence type="ECO:0000313" key="3">
    <source>
        <dbReference type="Proteomes" id="UP001620626"/>
    </source>
</evidence>
<dbReference type="Proteomes" id="UP001620626">
    <property type="component" value="Unassembled WGS sequence"/>
</dbReference>
<feature type="compositionally biased region" description="Polar residues" evidence="1">
    <location>
        <begin position="9"/>
        <end position="21"/>
    </location>
</feature>
<proteinExistence type="predicted"/>
<sequence>MTDPRLHRGNNSARQNTNSTMALVANAQRGKRNIATNTDNDQMDKDNDNEKEIENKGSGDHPSWPNNPGRAGWKGVGTENGIFPVFKSITTTTAISARTRDTPEFKTFDVLTNFVCFD</sequence>
<accession>A0ABD2HZJ5</accession>
<feature type="compositionally biased region" description="Basic and acidic residues" evidence="1">
    <location>
        <begin position="42"/>
        <end position="59"/>
    </location>
</feature>
<gene>
    <name evidence="2" type="ORF">niasHT_040123</name>
</gene>
<feature type="region of interest" description="Disordered" evidence="1">
    <location>
        <begin position="1"/>
        <end position="76"/>
    </location>
</feature>
<evidence type="ECO:0000313" key="2">
    <source>
        <dbReference type="EMBL" id="KAL3070967.1"/>
    </source>
</evidence>